<dbReference type="Proteomes" id="UP000722625">
    <property type="component" value="Unassembled WGS sequence"/>
</dbReference>
<gene>
    <name evidence="1" type="ORF">KHA90_13235</name>
</gene>
<dbReference type="InterPro" id="IPR041662">
    <property type="entry name" value="SusD-like_2"/>
</dbReference>
<comment type="caution">
    <text evidence="1">The sequence shown here is derived from an EMBL/GenBank/DDBJ whole genome shotgun (WGS) entry which is preliminary data.</text>
</comment>
<keyword evidence="1" id="KW-0449">Lipoprotein</keyword>
<sequence length="500" mass="54782">MKKLIYALGIMILTISCDDNSLTDLNVDVKNPSVVPASTLFTNAEKGLTEQLVNTNVNKNIFRLVNQQWTETTYLDESTYNWVTRKISDNHWDRLYAGSLAELSQAKDFIDKEVIISTDPEFAQKTIIKKNQLILIDILSVYTYQILVDTYGDVPYSEALKGSGNYLPKYDKAVDIYKDLIVRLNASIANIDVSKPAFGAADVIYQDDLDAWVKFANSIKLKLGVNLKASGLESAIADAAIISGSTGAFTSNADNAKLPYMVNLPNTNPLYVDMVFSGRNDFVVAKPFVDALVTLNDPRKTAYFRPTYKDTNSDGDLVTITGYKGGIVGSKNSQSRFTHASDKIKAPDFSGTLLDYAEVEFLLAEAAGRGVAVSGDIATHYEAAIRASMQDWGIAPADAEAYLLQPTVAYATATGTWQQKVGEQAWYALFNRGFEGWTSTRRLNFPVLTPPANADAAAGGQVPSRMAYPIREQTLNATNYNAAATSIGGDKLSTKIFWDK</sequence>
<dbReference type="InterPro" id="IPR011990">
    <property type="entry name" value="TPR-like_helical_dom_sf"/>
</dbReference>
<name>A0ABS5PCH0_9FLAO</name>
<dbReference type="Pfam" id="PF12771">
    <property type="entry name" value="SusD-like_2"/>
    <property type="match status" value="1"/>
</dbReference>
<dbReference type="Gene3D" id="1.25.40.390">
    <property type="match status" value="1"/>
</dbReference>
<dbReference type="EMBL" id="JAGYVZ010000011">
    <property type="protein sequence ID" value="MBS7231989.1"/>
    <property type="molecule type" value="Genomic_DNA"/>
</dbReference>
<proteinExistence type="predicted"/>
<dbReference type="SUPFAM" id="SSF48452">
    <property type="entry name" value="TPR-like"/>
    <property type="match status" value="1"/>
</dbReference>
<keyword evidence="2" id="KW-1185">Reference proteome</keyword>
<dbReference type="RefSeq" id="WP_213300789.1">
    <property type="nucleotide sequence ID" value="NZ_JAGYVZ010000011.1"/>
</dbReference>
<evidence type="ECO:0000313" key="1">
    <source>
        <dbReference type="EMBL" id="MBS7231989.1"/>
    </source>
</evidence>
<accession>A0ABS5PCH0</accession>
<dbReference type="PROSITE" id="PS51257">
    <property type="entry name" value="PROKAR_LIPOPROTEIN"/>
    <property type="match status" value="1"/>
</dbReference>
<protein>
    <submittedName>
        <fullName evidence="1">SusD/RagB family nutrient-binding outer membrane lipoprotein</fullName>
    </submittedName>
</protein>
<evidence type="ECO:0000313" key="2">
    <source>
        <dbReference type="Proteomes" id="UP000722625"/>
    </source>
</evidence>
<organism evidence="1 2">
    <name type="scientific">Flavobacterium psychroterrae</name>
    <dbReference type="NCBI Taxonomy" id="2133767"/>
    <lineage>
        <taxon>Bacteria</taxon>
        <taxon>Pseudomonadati</taxon>
        <taxon>Bacteroidota</taxon>
        <taxon>Flavobacteriia</taxon>
        <taxon>Flavobacteriales</taxon>
        <taxon>Flavobacteriaceae</taxon>
        <taxon>Flavobacterium</taxon>
    </lineage>
</organism>
<reference evidence="1 2" key="1">
    <citation type="journal article" date="2018" name="Int. J. Syst. Evol. Microbiol.">
        <title>Flavobacterium chryseum sp. nov. and Flavobacterium psychroterrae sp. nov., novel environmental bacteria isolated from Antarctica.</title>
        <authorList>
            <person name="Kralova S."/>
            <person name="Svec P."/>
            <person name="Busse H.J."/>
            <person name="Stankova E."/>
            <person name="Vaczi P."/>
            <person name="Sedlacek I."/>
        </authorList>
    </citation>
    <scope>NUCLEOTIDE SEQUENCE [LARGE SCALE GENOMIC DNA]</scope>
    <source>
        <strain evidence="1 2">CCM 8827</strain>
    </source>
</reference>